<dbReference type="SUPFAM" id="SSF55874">
    <property type="entry name" value="ATPase domain of HSP90 chaperone/DNA topoisomerase II/histidine kinase"/>
    <property type="match status" value="1"/>
</dbReference>
<evidence type="ECO:0000256" key="7">
    <source>
        <dbReference type="ARBA" id="ARBA00022692"/>
    </source>
</evidence>
<dbReference type="PANTHER" id="PTHR45528">
    <property type="entry name" value="SENSOR HISTIDINE KINASE CPXA"/>
    <property type="match status" value="1"/>
</dbReference>
<evidence type="ECO:0000256" key="5">
    <source>
        <dbReference type="ARBA" id="ARBA00022553"/>
    </source>
</evidence>
<dbReference type="EC" id="2.7.13.3" evidence="3"/>
<keyword evidence="13 14" id="KW-0472">Membrane</keyword>
<dbReference type="InterPro" id="IPR003661">
    <property type="entry name" value="HisK_dim/P_dom"/>
</dbReference>
<dbReference type="InterPro" id="IPR050398">
    <property type="entry name" value="HssS/ArlS-like"/>
</dbReference>
<keyword evidence="11 14" id="KW-1133">Transmembrane helix</keyword>
<feature type="domain" description="Histidine kinase" evidence="15">
    <location>
        <begin position="218"/>
        <end position="417"/>
    </location>
</feature>
<dbReference type="SUPFAM" id="SSF47384">
    <property type="entry name" value="Homodimeric domain of signal transducing histidine kinase"/>
    <property type="match status" value="1"/>
</dbReference>
<dbReference type="GO" id="GO:0005886">
    <property type="term" value="C:plasma membrane"/>
    <property type="evidence" value="ECO:0007669"/>
    <property type="project" value="UniProtKB-SubCell"/>
</dbReference>
<comment type="subcellular location">
    <subcellularLocation>
        <location evidence="2">Cell membrane</location>
        <topology evidence="2">Multi-pass membrane protein</topology>
    </subcellularLocation>
</comment>
<accession>A0A3B0UL02</accession>
<dbReference type="Pfam" id="PF00512">
    <property type="entry name" value="HisKA"/>
    <property type="match status" value="1"/>
</dbReference>
<dbReference type="GO" id="GO:0005524">
    <property type="term" value="F:ATP binding"/>
    <property type="evidence" value="ECO:0007669"/>
    <property type="project" value="UniProtKB-KW"/>
</dbReference>
<dbReference type="EMBL" id="UOET01000422">
    <property type="protein sequence ID" value="VAW29770.1"/>
    <property type="molecule type" value="Genomic_DNA"/>
</dbReference>
<evidence type="ECO:0000256" key="6">
    <source>
        <dbReference type="ARBA" id="ARBA00022679"/>
    </source>
</evidence>
<name>A0A3B0UL02_9ZZZZ</name>
<evidence type="ECO:0000256" key="12">
    <source>
        <dbReference type="ARBA" id="ARBA00023012"/>
    </source>
</evidence>
<evidence type="ECO:0000256" key="10">
    <source>
        <dbReference type="ARBA" id="ARBA00022840"/>
    </source>
</evidence>
<dbReference type="InterPro" id="IPR036890">
    <property type="entry name" value="HATPase_C_sf"/>
</dbReference>
<feature type="transmembrane region" description="Helical" evidence="14">
    <location>
        <begin position="133"/>
        <end position="151"/>
    </location>
</feature>
<keyword evidence="10" id="KW-0067">ATP-binding</keyword>
<protein>
    <recommendedName>
        <fullName evidence="3">histidine kinase</fullName>
        <ecNumber evidence="3">2.7.13.3</ecNumber>
    </recommendedName>
</protein>
<dbReference type="Gene3D" id="3.30.565.10">
    <property type="entry name" value="Histidine kinase-like ATPase, C-terminal domain"/>
    <property type="match status" value="1"/>
</dbReference>
<evidence type="ECO:0000256" key="3">
    <source>
        <dbReference type="ARBA" id="ARBA00012438"/>
    </source>
</evidence>
<dbReference type="PROSITE" id="PS50109">
    <property type="entry name" value="HIS_KIN"/>
    <property type="match status" value="1"/>
</dbReference>
<evidence type="ECO:0000313" key="16">
    <source>
        <dbReference type="EMBL" id="VAW29770.1"/>
    </source>
</evidence>
<keyword evidence="8" id="KW-0547">Nucleotide-binding</keyword>
<proteinExistence type="predicted"/>
<evidence type="ECO:0000256" key="13">
    <source>
        <dbReference type="ARBA" id="ARBA00023136"/>
    </source>
</evidence>
<evidence type="ECO:0000256" key="2">
    <source>
        <dbReference type="ARBA" id="ARBA00004651"/>
    </source>
</evidence>
<keyword evidence="9" id="KW-0418">Kinase</keyword>
<dbReference type="InterPro" id="IPR003594">
    <property type="entry name" value="HATPase_dom"/>
</dbReference>
<sequence>MKLLTKTTLYFVTVSLLVFFAGGAGLYKIMQNLVEHEVNADLYNRIHYLYDNISQLNSLENVAFIATEPIDIQKVKKPVSYTYRLKDTVLYNRNVKGYMPYRQLSTIVKSGNNYYRIRIYKSLITSNYLIEKIALIITLMLILFLTLAYFLNRHIFGKVWADFFNTLHIMQSFSLSSPHKEIFQPSEIIEFNQLNRVLTEMTDKIINDYETVKEFTGNLSHEVQTPLAVIKNKTELLFQESLNEKQYELAGSIYSATNRLSGIVRSLGLIARIDKNQFADKTTIDMEALIIRQLENFEALMTSRNIIPETHFNETPKVVMDKDLAETFINNLIKNAVRHNIENGFIRIWLSEKELVIENSGTDPKIPTEELFEQFSRASDKGFMGIGLAIVKKIIKHYHMKINYDYQDNVHRITVGF</sequence>
<dbReference type="PANTHER" id="PTHR45528:SF1">
    <property type="entry name" value="SENSOR HISTIDINE KINASE CPXA"/>
    <property type="match status" value="1"/>
</dbReference>
<dbReference type="CDD" id="cd00082">
    <property type="entry name" value="HisKA"/>
    <property type="match status" value="1"/>
</dbReference>
<keyword evidence="4" id="KW-1003">Cell membrane</keyword>
<evidence type="ECO:0000256" key="14">
    <source>
        <dbReference type="SAM" id="Phobius"/>
    </source>
</evidence>
<comment type="catalytic activity">
    <reaction evidence="1">
        <text>ATP + protein L-histidine = ADP + protein N-phospho-L-histidine.</text>
        <dbReference type="EC" id="2.7.13.3"/>
    </reaction>
</comment>
<evidence type="ECO:0000259" key="15">
    <source>
        <dbReference type="PROSITE" id="PS50109"/>
    </source>
</evidence>
<keyword evidence="5" id="KW-0597">Phosphoprotein</keyword>
<dbReference type="Pfam" id="PF02518">
    <property type="entry name" value="HATPase_c"/>
    <property type="match status" value="1"/>
</dbReference>
<dbReference type="AlphaFoldDB" id="A0A3B0UL02"/>
<feature type="transmembrane region" description="Helical" evidence="14">
    <location>
        <begin position="7"/>
        <end position="27"/>
    </location>
</feature>
<evidence type="ECO:0000256" key="9">
    <source>
        <dbReference type="ARBA" id="ARBA00022777"/>
    </source>
</evidence>
<keyword evidence="7 14" id="KW-0812">Transmembrane</keyword>
<reference evidence="16" key="1">
    <citation type="submission" date="2018-06" db="EMBL/GenBank/DDBJ databases">
        <authorList>
            <person name="Zhirakovskaya E."/>
        </authorList>
    </citation>
    <scope>NUCLEOTIDE SEQUENCE</scope>
</reference>
<dbReference type="InterPro" id="IPR036097">
    <property type="entry name" value="HisK_dim/P_sf"/>
</dbReference>
<evidence type="ECO:0000256" key="1">
    <source>
        <dbReference type="ARBA" id="ARBA00000085"/>
    </source>
</evidence>
<evidence type="ECO:0000256" key="11">
    <source>
        <dbReference type="ARBA" id="ARBA00022989"/>
    </source>
</evidence>
<dbReference type="InterPro" id="IPR005467">
    <property type="entry name" value="His_kinase_dom"/>
</dbReference>
<dbReference type="SMART" id="SM00388">
    <property type="entry name" value="HisKA"/>
    <property type="match status" value="1"/>
</dbReference>
<keyword evidence="12" id="KW-0902">Two-component regulatory system</keyword>
<organism evidence="16">
    <name type="scientific">hydrothermal vent metagenome</name>
    <dbReference type="NCBI Taxonomy" id="652676"/>
    <lineage>
        <taxon>unclassified sequences</taxon>
        <taxon>metagenomes</taxon>
        <taxon>ecological metagenomes</taxon>
    </lineage>
</organism>
<gene>
    <name evidence="16" type="ORF">MNBD_BACTEROID07-909</name>
</gene>
<evidence type="ECO:0000256" key="4">
    <source>
        <dbReference type="ARBA" id="ARBA00022475"/>
    </source>
</evidence>
<dbReference type="Gene3D" id="1.10.287.130">
    <property type="match status" value="1"/>
</dbReference>
<keyword evidence="6" id="KW-0808">Transferase</keyword>
<evidence type="ECO:0000256" key="8">
    <source>
        <dbReference type="ARBA" id="ARBA00022741"/>
    </source>
</evidence>
<dbReference type="GO" id="GO:0000155">
    <property type="term" value="F:phosphorelay sensor kinase activity"/>
    <property type="evidence" value="ECO:0007669"/>
    <property type="project" value="InterPro"/>
</dbReference>